<dbReference type="SUPFAM" id="SSF56784">
    <property type="entry name" value="HAD-like"/>
    <property type="match status" value="1"/>
</dbReference>
<keyword evidence="6" id="KW-1185">Reference proteome</keyword>
<accession>A0A8J8MTW4</accession>
<evidence type="ECO:0000256" key="4">
    <source>
        <dbReference type="RuleBase" id="RU361117"/>
    </source>
</evidence>
<dbReference type="EC" id="3.1.3.12" evidence="4"/>
<organism evidence="5 6">
    <name type="scientific">Falsirhodobacter algicola</name>
    <dbReference type="NCBI Taxonomy" id="2692330"/>
    <lineage>
        <taxon>Bacteria</taxon>
        <taxon>Pseudomonadati</taxon>
        <taxon>Pseudomonadota</taxon>
        <taxon>Alphaproteobacteria</taxon>
        <taxon>Rhodobacterales</taxon>
        <taxon>Paracoccaceae</taxon>
        <taxon>Falsirhodobacter</taxon>
    </lineage>
</organism>
<gene>
    <name evidence="5" type="primary">otsB</name>
    <name evidence="5" type="ORF">GR316_09075</name>
</gene>
<comment type="cofactor">
    <cofactor evidence="4">
        <name>Mg(2+)</name>
        <dbReference type="ChEBI" id="CHEBI:18420"/>
    </cofactor>
</comment>
<dbReference type="Gene3D" id="3.40.50.1000">
    <property type="entry name" value="HAD superfamily/HAD-like"/>
    <property type="match status" value="1"/>
</dbReference>
<dbReference type="GO" id="GO:0046872">
    <property type="term" value="F:metal ion binding"/>
    <property type="evidence" value="ECO:0007669"/>
    <property type="project" value="UniProtKB-KW"/>
</dbReference>
<dbReference type="PANTHER" id="PTHR43768">
    <property type="entry name" value="TREHALOSE 6-PHOSPHATE PHOSPHATASE"/>
    <property type="match status" value="1"/>
</dbReference>
<dbReference type="NCBIfam" id="TIGR01484">
    <property type="entry name" value="HAD-SF-IIB"/>
    <property type="match status" value="1"/>
</dbReference>
<dbReference type="GO" id="GO:0004805">
    <property type="term" value="F:trehalose-phosphatase activity"/>
    <property type="evidence" value="ECO:0007669"/>
    <property type="project" value="UniProtKB-EC"/>
</dbReference>
<evidence type="ECO:0000256" key="2">
    <source>
        <dbReference type="ARBA" id="ARBA00008770"/>
    </source>
</evidence>
<dbReference type="UniPathway" id="UPA00299"/>
<dbReference type="InterPro" id="IPR003337">
    <property type="entry name" value="Trehalose_PPase"/>
</dbReference>
<dbReference type="EMBL" id="CP047289">
    <property type="protein sequence ID" value="QUS36399.1"/>
    <property type="molecule type" value="Genomic_DNA"/>
</dbReference>
<dbReference type="AlphaFoldDB" id="A0A8J8MTW4"/>
<dbReference type="InterPro" id="IPR006379">
    <property type="entry name" value="HAD-SF_hydro_IIB"/>
</dbReference>
<evidence type="ECO:0000313" key="6">
    <source>
        <dbReference type="Proteomes" id="UP000679284"/>
    </source>
</evidence>
<comment type="pathway">
    <text evidence="1 4">Glycan biosynthesis; trehalose biosynthesis.</text>
</comment>
<comment type="similarity">
    <text evidence="2 4">Belongs to the trehalose phosphatase family.</text>
</comment>
<evidence type="ECO:0000256" key="1">
    <source>
        <dbReference type="ARBA" id="ARBA00005199"/>
    </source>
</evidence>
<dbReference type="InterPro" id="IPR044651">
    <property type="entry name" value="OTSB-like"/>
</dbReference>
<dbReference type="NCBIfam" id="TIGR00685">
    <property type="entry name" value="T6PP"/>
    <property type="match status" value="1"/>
</dbReference>
<comment type="function">
    <text evidence="4">Removes the phosphate from trehalose 6-phosphate to produce free trehalose.</text>
</comment>
<proteinExistence type="inferred from homology"/>
<dbReference type="Pfam" id="PF02358">
    <property type="entry name" value="Trehalose_PPase"/>
    <property type="match status" value="1"/>
</dbReference>
<keyword evidence="3 4" id="KW-0378">Hydrolase</keyword>
<evidence type="ECO:0000313" key="5">
    <source>
        <dbReference type="EMBL" id="QUS36399.1"/>
    </source>
</evidence>
<dbReference type="KEGG" id="fap:GR316_09075"/>
<dbReference type="InterPro" id="IPR036412">
    <property type="entry name" value="HAD-like_sf"/>
</dbReference>
<evidence type="ECO:0000256" key="3">
    <source>
        <dbReference type="ARBA" id="ARBA00022801"/>
    </source>
</evidence>
<dbReference type="GO" id="GO:0005992">
    <property type="term" value="P:trehalose biosynthetic process"/>
    <property type="evidence" value="ECO:0007669"/>
    <property type="project" value="UniProtKB-UniPathway"/>
</dbReference>
<dbReference type="PANTHER" id="PTHR43768:SF3">
    <property type="entry name" value="TREHALOSE 6-PHOSPHATE PHOSPHATASE"/>
    <property type="match status" value="1"/>
</dbReference>
<dbReference type="InterPro" id="IPR023214">
    <property type="entry name" value="HAD_sf"/>
</dbReference>
<protein>
    <recommendedName>
        <fullName evidence="4">Trehalose 6-phosphate phosphatase</fullName>
        <ecNumber evidence="4">3.1.3.12</ecNumber>
    </recommendedName>
</protein>
<name>A0A8J8MTW4_9RHOB</name>
<dbReference type="Gene3D" id="3.30.70.1020">
    <property type="entry name" value="Trehalose-6-phosphate phosphatase related protein, domain 2"/>
    <property type="match status" value="1"/>
</dbReference>
<dbReference type="Proteomes" id="UP000679284">
    <property type="component" value="Chromosome"/>
</dbReference>
<sequence length="248" mass="26232">MTDPLAPLAASPDHYALFLDIDGCLIDLAPTPDGIVVPDGLPETLARLSGRMGGALALVTGRKTEWVDATFGRAFPMAGLHGFERRRADGSVQEVPVPPGLDLARDRLARFAHEPGLVLEDKGIAVAVHYRQAPARRAEVEQAMAALAAEIGPAWELQSGKSVVELRPAGASKGAAVRAFLQEEPFRGRIPVTIGDDVTDETMFPVANAMGGLSIRIADPSEPTEARAHLPSPAALRACLERIAAWAA</sequence>
<dbReference type="CDD" id="cd01627">
    <property type="entry name" value="HAD_TPP"/>
    <property type="match status" value="1"/>
</dbReference>
<reference evidence="5" key="1">
    <citation type="submission" date="2020-01" db="EMBL/GenBank/DDBJ databases">
        <authorList>
            <person name="Yang Y."/>
            <person name="Kwon Y.M."/>
        </authorList>
    </citation>
    <scope>NUCLEOTIDE SEQUENCE</scope>
    <source>
        <strain evidence="5">PG104</strain>
    </source>
</reference>
<keyword evidence="4" id="KW-0479">Metal-binding</keyword>
<keyword evidence="4" id="KW-0460">Magnesium</keyword>
<dbReference type="RefSeq" id="WP_211783620.1">
    <property type="nucleotide sequence ID" value="NZ_CP047289.1"/>
</dbReference>
<comment type="catalytic activity">
    <reaction evidence="4">
        <text>alpha,alpha-trehalose 6-phosphate + H2O = alpha,alpha-trehalose + phosphate</text>
        <dbReference type="Rhea" id="RHEA:23420"/>
        <dbReference type="ChEBI" id="CHEBI:15377"/>
        <dbReference type="ChEBI" id="CHEBI:16551"/>
        <dbReference type="ChEBI" id="CHEBI:43474"/>
        <dbReference type="ChEBI" id="CHEBI:58429"/>
        <dbReference type="EC" id="3.1.3.12"/>
    </reaction>
</comment>